<dbReference type="PANTHER" id="PTHR24366:SF96">
    <property type="entry name" value="LEUCINE RICH REPEAT CONTAINING 53"/>
    <property type="match status" value="1"/>
</dbReference>
<organism evidence="4">
    <name type="scientific">Naegleria gruberi</name>
    <name type="common">Amoeba</name>
    <dbReference type="NCBI Taxonomy" id="5762"/>
    <lineage>
        <taxon>Eukaryota</taxon>
        <taxon>Discoba</taxon>
        <taxon>Heterolobosea</taxon>
        <taxon>Tetramitia</taxon>
        <taxon>Eutetramitia</taxon>
        <taxon>Vahlkampfiidae</taxon>
        <taxon>Naegleria</taxon>
    </lineage>
</organism>
<dbReference type="KEGG" id="ngr:NAEGRDRAFT_45953"/>
<sequence length="434" mass="49567">MFDPLKNYNFDRMNNLVREIGSEQERKQANTTNSTTSSIEFNEENTVEVNLKFDEFMDNIELVKPFLYNIERFIISYNELSEEQASEKVDMSPLSKKCKILDASHNNFKNMSHAFWSFLFNASITYFNLSNNCLVEFISSKMDATWLPKLEYLILANNSICSLINSTETSLLSSLIRLDLSNNLVDNDSLNNILFGGNLTNLKHLYVKNNKVSGTLKNVNSVNQSLEEIYLDENQIEQVDNSWFSSLPNLKVISLPFNKIQDIDIQTNNKIEKIYLHSNQIKSIDSIKAVFSDSLKVFSAHQNQISTIPEEISNSISLREVTFFNNTIQQLPKGLYNLINIDTLYLQNNEIAELLPELGNLTNLTELDLFNNKLSSLPSTIGNLTKLKRLCLDSNRLKTIPADVVNLSNLISFTFHNNPELKVSPYIQMMSTGM</sequence>
<protein>
    <submittedName>
        <fullName evidence="3">Predicted protein</fullName>
    </submittedName>
</protein>
<name>D2V1S7_NAEGR</name>
<dbReference type="AlphaFoldDB" id="D2V1S7"/>
<evidence type="ECO:0000256" key="2">
    <source>
        <dbReference type="ARBA" id="ARBA00022737"/>
    </source>
</evidence>
<dbReference type="STRING" id="5762.D2V1S7"/>
<dbReference type="Pfam" id="PF13855">
    <property type="entry name" value="LRR_8"/>
    <property type="match status" value="1"/>
</dbReference>
<dbReference type="OrthoDB" id="5985090at2759"/>
<dbReference type="PROSITE" id="PS51450">
    <property type="entry name" value="LRR"/>
    <property type="match status" value="1"/>
</dbReference>
<dbReference type="InterPro" id="IPR032675">
    <property type="entry name" value="LRR_dom_sf"/>
</dbReference>
<dbReference type="Gene3D" id="3.80.10.10">
    <property type="entry name" value="Ribonuclease Inhibitor"/>
    <property type="match status" value="2"/>
</dbReference>
<keyword evidence="2" id="KW-0677">Repeat</keyword>
<gene>
    <name evidence="3" type="ORF">NAEGRDRAFT_45953</name>
</gene>
<dbReference type="RefSeq" id="XP_002681957.1">
    <property type="nucleotide sequence ID" value="XM_002681911.1"/>
</dbReference>
<accession>D2V1S7</accession>
<evidence type="ECO:0000256" key="1">
    <source>
        <dbReference type="ARBA" id="ARBA00022614"/>
    </source>
</evidence>
<dbReference type="InterPro" id="IPR003591">
    <property type="entry name" value="Leu-rich_rpt_typical-subtyp"/>
</dbReference>
<evidence type="ECO:0000313" key="4">
    <source>
        <dbReference type="Proteomes" id="UP000006671"/>
    </source>
</evidence>
<dbReference type="OMA" id="NISHENW"/>
<keyword evidence="4" id="KW-1185">Reference proteome</keyword>
<dbReference type="PANTHER" id="PTHR24366">
    <property type="entry name" value="IG(IMMUNOGLOBULIN) AND LRR(LEUCINE RICH REPEAT) DOMAINS"/>
    <property type="match status" value="1"/>
</dbReference>
<dbReference type="InterPro" id="IPR001611">
    <property type="entry name" value="Leu-rich_rpt"/>
</dbReference>
<dbReference type="EMBL" id="GG738848">
    <property type="protein sequence ID" value="EFC49213.1"/>
    <property type="molecule type" value="Genomic_DNA"/>
</dbReference>
<dbReference type="InterPro" id="IPR025875">
    <property type="entry name" value="Leu-rich_rpt_4"/>
</dbReference>
<dbReference type="Proteomes" id="UP000006671">
    <property type="component" value="Unassembled WGS sequence"/>
</dbReference>
<dbReference type="eggNOG" id="KOG0619">
    <property type="taxonomic scope" value="Eukaryota"/>
</dbReference>
<dbReference type="SMART" id="SM00369">
    <property type="entry name" value="LRR_TYP"/>
    <property type="match status" value="9"/>
</dbReference>
<reference evidence="3 4" key="1">
    <citation type="journal article" date="2010" name="Cell">
        <title>The genome of Naegleria gruberi illuminates early eukaryotic versatility.</title>
        <authorList>
            <person name="Fritz-Laylin L.K."/>
            <person name="Prochnik S.E."/>
            <person name="Ginger M.L."/>
            <person name="Dacks J.B."/>
            <person name="Carpenter M.L."/>
            <person name="Field M.C."/>
            <person name="Kuo A."/>
            <person name="Paredez A."/>
            <person name="Chapman J."/>
            <person name="Pham J."/>
            <person name="Shu S."/>
            <person name="Neupane R."/>
            <person name="Cipriano M."/>
            <person name="Mancuso J."/>
            <person name="Tu H."/>
            <person name="Salamov A."/>
            <person name="Lindquist E."/>
            <person name="Shapiro H."/>
            <person name="Lucas S."/>
            <person name="Grigoriev I.V."/>
            <person name="Cande W.Z."/>
            <person name="Fulton C."/>
            <person name="Rokhsar D.S."/>
            <person name="Dawson S.C."/>
        </authorList>
    </citation>
    <scope>NUCLEOTIDE SEQUENCE [LARGE SCALE GENOMIC DNA]</scope>
    <source>
        <strain evidence="3 4">NEG-M</strain>
    </source>
</reference>
<dbReference type="SUPFAM" id="SSF52058">
    <property type="entry name" value="L domain-like"/>
    <property type="match status" value="1"/>
</dbReference>
<dbReference type="Pfam" id="PF12799">
    <property type="entry name" value="LRR_4"/>
    <property type="match status" value="1"/>
</dbReference>
<proteinExistence type="predicted"/>
<evidence type="ECO:0000313" key="3">
    <source>
        <dbReference type="EMBL" id="EFC49213.1"/>
    </source>
</evidence>
<keyword evidence="1" id="KW-0433">Leucine-rich repeat</keyword>
<dbReference type="VEuPathDB" id="AmoebaDB:NAEGRDRAFT_45953"/>
<dbReference type="InParanoid" id="D2V1S7"/>
<dbReference type="GeneID" id="8855215"/>
<dbReference type="SMART" id="SM00365">
    <property type="entry name" value="LRR_SD22"/>
    <property type="match status" value="8"/>
</dbReference>